<feature type="transmembrane region" description="Helical" evidence="2">
    <location>
        <begin position="460"/>
        <end position="486"/>
    </location>
</feature>
<dbReference type="OrthoDB" id="551575at2759"/>
<feature type="compositionally biased region" description="Gly residues" evidence="1">
    <location>
        <begin position="537"/>
        <end position="549"/>
    </location>
</feature>
<keyword evidence="4" id="KW-1185">Reference proteome</keyword>
<feature type="region of interest" description="Disordered" evidence="1">
    <location>
        <begin position="1102"/>
        <end position="1143"/>
    </location>
</feature>
<feature type="compositionally biased region" description="Polar residues" evidence="1">
    <location>
        <begin position="1102"/>
        <end position="1116"/>
    </location>
</feature>
<protein>
    <submittedName>
        <fullName evidence="3">Uncharacterized protein</fullName>
    </submittedName>
</protein>
<sequence>MVALLEPSSSALRLVARPHSKVIVTLLLLLVTQVLSATGTSAAALPRRAVTPRLLASAAGPALPTPALLGVPARLLDKRAPAAILILRHPATLPGVELGDATGSSTPQPDGSSPALGRSAGEAAVTEDAKPGAAAIADRFPGAAAVKPVGWHFTAPLSVVLSAADEADPGGSGCSRQLQEALEAALAARAAALLTAASSGLARGLPAAAAAVTVRCRAALAAGESTRRSVAAEEASAGAGACGARLLELAPSGTPRSMQVDAVLLVEVQLGLEADASGGAHAGSRSRSRSGSLRDLYHKDLLAWQALTWQAAALGGGGRGDVSGGGGDGGGGSGVWRVCAPALAEVDVATDVLVTYELPLSAAGVDVFSAACAAGTPAPGLGRGVGVTCSLAPARQGKQQAHSDHGAAAAHSLSGAFGSGAVAEAALAIAGGTTQPAVSPAATAAASVMAPSQRPTAAGMAASAAVGGSVAAALMAAAAAMLMAWWRRRRRTSSQHLEPAAVMVTGPGGNKGLIAPELRLAEPTPLITVDSSPAGSSPGGGSGGGGSPGSGPPSAVLSRMRAAAAAGLRRTTSEPGRLLSLLASRVSSPGRGRASGGGGGGGGGGSANPSGGGSTGGVVAGGDEAAGSDGGAGGSGGGVRIGLGTGERITACSSLPIVTVNSNGGVVLIGGGGSGGGGGGGSGPPSLRDLDGGPRSAAAVFPQPLYNRSPLSGHASGKRAAWALRADDTPAAALAAALGSSGGGSVSAGPRGPVWLSATGPYVSSPTVAGGGAAPAGLHSPARASPSRCSPARASPGLSSSPNIRSPVTSFVVTAPPAPLGVATLTSRASGGVASPTSPSLASPRMLSPLGSPGGAKLGSRPVWSTLGGPAGGMGVTLGVGSVSGVGSVGGGGGGGSMASGGGGGGGVIADVSTAVLAAALLPSTVPDGGGGGQTSSEVVQISRLLRLGEDPDLDGEADIVDSDLVRKVKPRPPTPPKARRPRTPGMMSKQSSFAAAAAEMPPVTSSISGGGSGGGTEAGADGDADVLSGLPGEPSGVRRAVSYGGIGGGAGRVPGDGAGGDAGGGADDDDRMAAAAAAYPVRHTVDGTLTTSRFLPLVTVPTAQPNSPAQTSSVPGSARGPGAMRSGAGSAGGRIMGGIRSGVGGSTGGGSYSLSGAGGSASGSGGSRTRPGREVATRLADIVWGMYPRNERLPVRRGQGGVIASPRGSRISMESNPHLDVRRDSSSGSGAGSGTWGGGAGAGAVRQDPIVAHGAPMARRPAIKSSPAIAAAAAARAAAAAAASAAPAGPERRREGVIADVRRGLDSSGNPILEYYVRWTSPSATGGGALQGAVGLGTDSNAASADAAVRLAPLLPPSIAAAVASLPAAGSSSAPLPLGSADQERPWGHSIADSAASPAASSTGPLPPIAPAVTQLGEWLPIERLPSRAALRSFVGSSLAWRLFRGSREYREMEEKHPARLPRVVTFEAPEEEEDDE</sequence>
<dbReference type="Proteomes" id="UP000612055">
    <property type="component" value="Unassembled WGS sequence"/>
</dbReference>
<feature type="region of interest" description="Disordered" evidence="1">
    <location>
        <begin position="769"/>
        <end position="805"/>
    </location>
</feature>
<evidence type="ECO:0000313" key="3">
    <source>
        <dbReference type="EMBL" id="KAG2487007.1"/>
    </source>
</evidence>
<evidence type="ECO:0000256" key="2">
    <source>
        <dbReference type="SAM" id="Phobius"/>
    </source>
</evidence>
<feature type="compositionally biased region" description="Gly residues" evidence="1">
    <location>
        <begin position="1130"/>
        <end position="1143"/>
    </location>
</feature>
<feature type="compositionally biased region" description="Gly residues" evidence="1">
    <location>
        <begin position="1009"/>
        <end position="1018"/>
    </location>
</feature>
<feature type="region of interest" description="Disordered" evidence="1">
    <location>
        <begin position="527"/>
        <end position="635"/>
    </location>
</feature>
<feature type="compositionally biased region" description="Gly residues" evidence="1">
    <location>
        <begin position="593"/>
        <end position="620"/>
    </location>
</feature>
<name>A0A835XLG7_9CHLO</name>
<comment type="caution">
    <text evidence="3">The sequence shown here is derived from an EMBL/GenBank/DDBJ whole genome shotgun (WGS) entry which is preliminary data.</text>
</comment>
<feature type="compositionally biased region" description="Low complexity" evidence="1">
    <location>
        <begin position="1117"/>
        <end position="1129"/>
    </location>
</feature>
<keyword evidence="2" id="KW-0812">Transmembrane</keyword>
<feature type="compositionally biased region" description="Low complexity" evidence="1">
    <location>
        <begin position="577"/>
        <end position="592"/>
    </location>
</feature>
<feature type="region of interest" description="Disordered" evidence="1">
    <location>
        <begin position="97"/>
        <end position="124"/>
    </location>
</feature>
<feature type="region of interest" description="Disordered" evidence="1">
    <location>
        <begin position="1200"/>
        <end position="1245"/>
    </location>
</feature>
<keyword evidence="2" id="KW-0472">Membrane</keyword>
<evidence type="ECO:0000256" key="1">
    <source>
        <dbReference type="SAM" id="MobiDB-lite"/>
    </source>
</evidence>
<feature type="compositionally biased region" description="Gly residues" evidence="1">
    <location>
        <begin position="1155"/>
        <end position="1167"/>
    </location>
</feature>
<keyword evidence="2" id="KW-1133">Transmembrane helix</keyword>
<evidence type="ECO:0000313" key="4">
    <source>
        <dbReference type="Proteomes" id="UP000612055"/>
    </source>
</evidence>
<proteinExistence type="predicted"/>
<feature type="region of interest" description="Disordered" evidence="1">
    <location>
        <begin position="675"/>
        <end position="696"/>
    </location>
</feature>
<organism evidence="3 4">
    <name type="scientific">Edaphochlamys debaryana</name>
    <dbReference type="NCBI Taxonomy" id="47281"/>
    <lineage>
        <taxon>Eukaryota</taxon>
        <taxon>Viridiplantae</taxon>
        <taxon>Chlorophyta</taxon>
        <taxon>core chlorophytes</taxon>
        <taxon>Chlorophyceae</taxon>
        <taxon>CS clade</taxon>
        <taxon>Chlamydomonadales</taxon>
        <taxon>Chlamydomonadales incertae sedis</taxon>
        <taxon>Edaphochlamys</taxon>
    </lineage>
</organism>
<feature type="region of interest" description="Disordered" evidence="1">
    <location>
        <begin position="1155"/>
        <end position="1175"/>
    </location>
</feature>
<feature type="region of interest" description="Disordered" evidence="1">
    <location>
        <begin position="828"/>
        <end position="863"/>
    </location>
</feature>
<feature type="compositionally biased region" description="Gly residues" evidence="1">
    <location>
        <begin position="1230"/>
        <end position="1243"/>
    </location>
</feature>
<feature type="compositionally biased region" description="Low complexity" evidence="1">
    <location>
        <begin position="775"/>
        <end position="796"/>
    </location>
</feature>
<dbReference type="EMBL" id="JAEHOE010000103">
    <property type="protein sequence ID" value="KAG2487007.1"/>
    <property type="molecule type" value="Genomic_DNA"/>
</dbReference>
<feature type="region of interest" description="Disordered" evidence="1">
    <location>
        <begin position="965"/>
        <end position="1044"/>
    </location>
</feature>
<reference evidence="3" key="1">
    <citation type="journal article" date="2020" name="bioRxiv">
        <title>Comparative genomics of Chlamydomonas.</title>
        <authorList>
            <person name="Craig R.J."/>
            <person name="Hasan A.R."/>
            <person name="Ness R.W."/>
            <person name="Keightley P.D."/>
        </authorList>
    </citation>
    <scope>NUCLEOTIDE SEQUENCE</scope>
    <source>
        <strain evidence="3">CCAP 11/70</strain>
    </source>
</reference>
<feature type="compositionally biased region" description="Polar residues" evidence="1">
    <location>
        <begin position="102"/>
        <end position="111"/>
    </location>
</feature>
<feature type="compositionally biased region" description="Polar residues" evidence="1">
    <location>
        <begin position="828"/>
        <end position="841"/>
    </location>
</feature>
<accession>A0A835XLG7</accession>
<gene>
    <name evidence="3" type="ORF">HYH03_014378</name>
</gene>